<reference evidence="1 2" key="1">
    <citation type="submission" date="2018-06" db="EMBL/GenBank/DDBJ databases">
        <title>Genomic Encyclopedia of Archaeal and Bacterial Type Strains, Phase II (KMG-II): from individual species to whole genera.</title>
        <authorList>
            <person name="Goeker M."/>
        </authorList>
    </citation>
    <scope>NUCLEOTIDE SEQUENCE [LARGE SCALE GENOMIC DNA]</scope>
    <source>
        <strain evidence="1 2">DSM 23857</strain>
    </source>
</reference>
<dbReference type="Proteomes" id="UP000249547">
    <property type="component" value="Unassembled WGS sequence"/>
</dbReference>
<evidence type="ECO:0000313" key="1">
    <source>
        <dbReference type="EMBL" id="RAJ08205.1"/>
    </source>
</evidence>
<protein>
    <submittedName>
        <fullName evidence="1">Uncharacterized protein</fullName>
    </submittedName>
</protein>
<evidence type="ECO:0000313" key="2">
    <source>
        <dbReference type="Proteomes" id="UP000249547"/>
    </source>
</evidence>
<name>A0A327QW87_9BACT</name>
<comment type="caution">
    <text evidence="1">The sequence shown here is derived from an EMBL/GenBank/DDBJ whole genome shotgun (WGS) entry which is preliminary data.</text>
</comment>
<accession>A0A327QW87</accession>
<proteinExistence type="predicted"/>
<dbReference type="EMBL" id="QLLL01000002">
    <property type="protein sequence ID" value="RAJ08205.1"/>
    <property type="molecule type" value="Genomic_DNA"/>
</dbReference>
<sequence length="53" mass="6015">MLGKTLNRIQMRSIAGGNGLRPYCDEEVLNCATQCHRLCVCMPLSETFWCSTY</sequence>
<dbReference type="AlphaFoldDB" id="A0A327QW87"/>
<organism evidence="1 2">
    <name type="scientific">Chitinophaga skermanii</name>
    <dbReference type="NCBI Taxonomy" id="331697"/>
    <lineage>
        <taxon>Bacteria</taxon>
        <taxon>Pseudomonadati</taxon>
        <taxon>Bacteroidota</taxon>
        <taxon>Chitinophagia</taxon>
        <taxon>Chitinophagales</taxon>
        <taxon>Chitinophagaceae</taxon>
        <taxon>Chitinophaga</taxon>
    </lineage>
</organism>
<keyword evidence="2" id="KW-1185">Reference proteome</keyword>
<gene>
    <name evidence="1" type="ORF">LX64_00852</name>
</gene>